<reference evidence="2 3" key="1">
    <citation type="journal article" date="2024" name="J Genomics">
        <title>Draft genome sequencing and assembly of Favolaschia claudopus CIRM-BRFM 2984 isolated from oak limbs.</title>
        <authorList>
            <person name="Navarro D."/>
            <person name="Drula E."/>
            <person name="Chaduli D."/>
            <person name="Cazenave R."/>
            <person name="Ahrendt S."/>
            <person name="Wang J."/>
            <person name="Lipzen A."/>
            <person name="Daum C."/>
            <person name="Barry K."/>
            <person name="Grigoriev I.V."/>
            <person name="Favel A."/>
            <person name="Rosso M.N."/>
            <person name="Martin F."/>
        </authorList>
    </citation>
    <scope>NUCLEOTIDE SEQUENCE [LARGE SCALE GENOMIC DNA]</scope>
    <source>
        <strain evidence="2 3">CIRM-BRFM 2984</strain>
    </source>
</reference>
<evidence type="ECO:0008006" key="4">
    <source>
        <dbReference type="Google" id="ProtNLM"/>
    </source>
</evidence>
<organism evidence="2 3">
    <name type="scientific">Favolaschia claudopus</name>
    <dbReference type="NCBI Taxonomy" id="2862362"/>
    <lineage>
        <taxon>Eukaryota</taxon>
        <taxon>Fungi</taxon>
        <taxon>Dikarya</taxon>
        <taxon>Basidiomycota</taxon>
        <taxon>Agaricomycotina</taxon>
        <taxon>Agaricomycetes</taxon>
        <taxon>Agaricomycetidae</taxon>
        <taxon>Agaricales</taxon>
        <taxon>Marasmiineae</taxon>
        <taxon>Mycenaceae</taxon>
        <taxon>Favolaschia</taxon>
    </lineage>
</organism>
<proteinExistence type="predicted"/>
<dbReference type="InterPro" id="IPR036691">
    <property type="entry name" value="Endo/exonu/phosph_ase_sf"/>
</dbReference>
<dbReference type="SUPFAM" id="SSF56219">
    <property type="entry name" value="DNase I-like"/>
    <property type="match status" value="1"/>
</dbReference>
<accession>A0AAV9Z2P1</accession>
<evidence type="ECO:0000256" key="1">
    <source>
        <dbReference type="SAM" id="MobiDB-lite"/>
    </source>
</evidence>
<comment type="caution">
    <text evidence="2">The sequence shown here is derived from an EMBL/GenBank/DDBJ whole genome shotgun (WGS) entry which is preliminary data.</text>
</comment>
<dbReference type="EMBL" id="JAWWNJ010000233">
    <property type="protein sequence ID" value="KAK6969140.1"/>
    <property type="molecule type" value="Genomic_DNA"/>
</dbReference>
<feature type="non-terminal residue" evidence="2">
    <location>
        <position position="335"/>
    </location>
</feature>
<dbReference type="AlphaFoldDB" id="A0AAV9Z2P1"/>
<dbReference type="Proteomes" id="UP001362999">
    <property type="component" value="Unassembled WGS sequence"/>
</dbReference>
<evidence type="ECO:0000313" key="3">
    <source>
        <dbReference type="Proteomes" id="UP001362999"/>
    </source>
</evidence>
<name>A0AAV9Z2P1_9AGAR</name>
<keyword evidence="3" id="KW-1185">Reference proteome</keyword>
<dbReference type="PANTHER" id="PTHR19446">
    <property type="entry name" value="REVERSE TRANSCRIPTASES"/>
    <property type="match status" value="1"/>
</dbReference>
<protein>
    <recommendedName>
        <fullName evidence="4">Endonuclease/exonuclease/phosphatase domain-containing protein</fullName>
    </recommendedName>
</protein>
<gene>
    <name evidence="2" type="ORF">R3P38DRAFT_2588663</name>
</gene>
<sequence>MLADGDLTLCLPPCTPTFFSDAHKTWSTIDLVFATPRLVDTVTKCIATGGYGSDHRCIDTTINLTLAKVDVPPRFRWRDVDWDEFSKAADEACSAENIAERVQDINNTDELDSVVSDLLNGYVKATEDTVPVADKTPFSKRWFTAELKQQLRDLNKVKNRAARKNATQAERDAVKRARNAYHNALQQQKSKHWREWLEDATERTVWQAHKYASHESSETTASRVPDLQTPEGPARTNEEKCGAFRKQFFPDPPPADLSDIDDAEYPAAKPTPPVTEGEVKAVIDKLPPYRAPGGSRVPNIALQKTSKILVPLLTRIANACLRLSHHPALWKIFIT</sequence>
<evidence type="ECO:0000313" key="2">
    <source>
        <dbReference type="EMBL" id="KAK6969140.1"/>
    </source>
</evidence>
<dbReference type="Gene3D" id="3.60.10.10">
    <property type="entry name" value="Endonuclease/exonuclease/phosphatase"/>
    <property type="match status" value="1"/>
</dbReference>
<feature type="region of interest" description="Disordered" evidence="1">
    <location>
        <begin position="211"/>
        <end position="237"/>
    </location>
</feature>